<sequence>MVETIEVLFQEGLLKVLFATETFSIGLNMPAKTVVFTSVRKFDGKSMRWVSSGEYIQMSGRAGRRGLDERGVVIMMIDEKMEPAVAKDMVKGESDRMNSAFHLSYNMILNLLRVEGVSPEYMLEKCFYTFQNDANIPQYEKELAQLEQERDVIVVEREEEIAGYYEIRKQIDTYTQDVRDVMNHPTYCLPFLQPGRLARIKYDNMDFDWGVVVNYSRVNRGKKDVDAEPVYVLDVLLVCSNDSSASKDAAGNTVGIKPATDSKDAQLLTVPVSLNAIEVMSHIRLNLPSNLRNKDSLKAILKSINEVKKRFPDNIPLLDPITNMGIKDPAFQKLVSKITVLEKTLLAHPLAQSPDLPTLYNQYTSKMEATNKIKALKKRITDAQSIVQLDELKNRKRVMRRYVTICMFVYKE</sequence>
<dbReference type="SUPFAM" id="SSF52540">
    <property type="entry name" value="P-loop containing nucleoside triphosphate hydrolases"/>
    <property type="match status" value="1"/>
</dbReference>
<feature type="domain" description="Helicase C-terminal" evidence="5">
    <location>
        <begin position="1"/>
        <end position="112"/>
    </location>
</feature>
<reference evidence="6 7" key="1">
    <citation type="submission" date="2024-04" db="EMBL/GenBank/DDBJ databases">
        <title>genome sequences of Mucor flavus KT1a and Helicostylum pulchrum KT1b strains isolation_sourced from the surface of a dry-aged beef.</title>
        <authorList>
            <person name="Toyotome T."/>
            <person name="Hosono M."/>
            <person name="Torimaru M."/>
            <person name="Fukuda K."/>
            <person name="Mikami N."/>
        </authorList>
    </citation>
    <scope>NUCLEOTIDE SEQUENCE [LARGE SCALE GENOMIC DNA]</scope>
    <source>
        <strain evidence="6 7">KT1b</strain>
    </source>
</reference>
<dbReference type="PANTHER" id="PTHR12131">
    <property type="entry name" value="ATP-DEPENDENT RNA AND DNA HELICASE"/>
    <property type="match status" value="1"/>
</dbReference>
<dbReference type="CDD" id="cd18795">
    <property type="entry name" value="SF2_C_Ski2"/>
    <property type="match status" value="1"/>
</dbReference>
<dbReference type="Proteomes" id="UP001476247">
    <property type="component" value="Unassembled WGS sequence"/>
</dbReference>
<protein>
    <recommendedName>
        <fullName evidence="5">Helicase C-terminal domain-containing protein</fullName>
    </recommendedName>
</protein>
<evidence type="ECO:0000256" key="3">
    <source>
        <dbReference type="ARBA" id="ARBA00022806"/>
    </source>
</evidence>
<dbReference type="Pfam" id="PF13234">
    <property type="entry name" value="MTR4_beta-barrel"/>
    <property type="match status" value="1"/>
</dbReference>
<dbReference type="InterPro" id="IPR050699">
    <property type="entry name" value="RNA-DNA_Helicase"/>
</dbReference>
<keyword evidence="2" id="KW-0378">Hydrolase</keyword>
<evidence type="ECO:0000259" key="5">
    <source>
        <dbReference type="PROSITE" id="PS51194"/>
    </source>
</evidence>
<evidence type="ECO:0000256" key="2">
    <source>
        <dbReference type="ARBA" id="ARBA00022801"/>
    </source>
</evidence>
<dbReference type="InterPro" id="IPR027417">
    <property type="entry name" value="P-loop_NTPase"/>
</dbReference>
<evidence type="ECO:0000313" key="6">
    <source>
        <dbReference type="EMBL" id="GAA5797788.1"/>
    </source>
</evidence>
<proteinExistence type="predicted"/>
<dbReference type="PANTHER" id="PTHR12131:SF7">
    <property type="entry name" value="EXOSOME RNA HELICASE MTR4"/>
    <property type="match status" value="1"/>
</dbReference>
<evidence type="ECO:0000313" key="7">
    <source>
        <dbReference type="Proteomes" id="UP001476247"/>
    </source>
</evidence>
<keyword evidence="1" id="KW-0547">Nucleotide-binding</keyword>
<keyword evidence="4" id="KW-0067">ATP-binding</keyword>
<dbReference type="InterPro" id="IPR048392">
    <property type="entry name" value="MTR4-like_stalk"/>
</dbReference>
<dbReference type="CDD" id="cd13154">
    <property type="entry name" value="KOW_Mtr4"/>
    <property type="match status" value="1"/>
</dbReference>
<comment type="caution">
    <text evidence="6">The sequence shown here is derived from an EMBL/GenBank/DDBJ whole genome shotgun (WGS) entry which is preliminary data.</text>
</comment>
<dbReference type="Pfam" id="PF21408">
    <property type="entry name" value="MTR4-like_stalk"/>
    <property type="match status" value="1"/>
</dbReference>
<dbReference type="InterPro" id="IPR025696">
    <property type="entry name" value="Beta-barrel_MTR4"/>
</dbReference>
<organism evidence="6 7">
    <name type="scientific">Helicostylum pulchrum</name>
    <dbReference type="NCBI Taxonomy" id="562976"/>
    <lineage>
        <taxon>Eukaryota</taxon>
        <taxon>Fungi</taxon>
        <taxon>Fungi incertae sedis</taxon>
        <taxon>Mucoromycota</taxon>
        <taxon>Mucoromycotina</taxon>
        <taxon>Mucoromycetes</taxon>
        <taxon>Mucorales</taxon>
        <taxon>Mucorineae</taxon>
        <taxon>Mucoraceae</taxon>
        <taxon>Helicostylum</taxon>
    </lineage>
</organism>
<dbReference type="PROSITE" id="PS51194">
    <property type="entry name" value="HELICASE_CTER"/>
    <property type="match status" value="1"/>
</dbReference>
<dbReference type="EMBL" id="BAABUJ010000008">
    <property type="protein sequence ID" value="GAA5797788.1"/>
    <property type="molecule type" value="Genomic_DNA"/>
</dbReference>
<accession>A0ABP9XSP6</accession>
<keyword evidence="3" id="KW-0347">Helicase</keyword>
<dbReference type="Gene3D" id="1.20.1500.20">
    <property type="match status" value="2"/>
</dbReference>
<dbReference type="InterPro" id="IPR001650">
    <property type="entry name" value="Helicase_C-like"/>
</dbReference>
<evidence type="ECO:0000256" key="4">
    <source>
        <dbReference type="ARBA" id="ARBA00022840"/>
    </source>
</evidence>
<gene>
    <name evidence="6" type="ORF">HPULCUR_003183</name>
</gene>
<dbReference type="Pfam" id="PF00271">
    <property type="entry name" value="Helicase_C"/>
    <property type="match status" value="1"/>
</dbReference>
<keyword evidence="7" id="KW-1185">Reference proteome</keyword>
<dbReference type="Gene3D" id="3.40.50.300">
    <property type="entry name" value="P-loop containing nucleotide triphosphate hydrolases"/>
    <property type="match status" value="1"/>
</dbReference>
<name>A0ABP9XSP6_9FUNG</name>
<evidence type="ECO:0000256" key="1">
    <source>
        <dbReference type="ARBA" id="ARBA00022741"/>
    </source>
</evidence>